<dbReference type="GO" id="GO:0004821">
    <property type="term" value="F:histidine-tRNA ligase activity"/>
    <property type="evidence" value="ECO:0007669"/>
    <property type="project" value="TreeGrafter"/>
</dbReference>
<dbReference type="EMBL" id="SJFN01000016">
    <property type="protein sequence ID" value="TBW37240.1"/>
    <property type="molecule type" value="Genomic_DNA"/>
</dbReference>
<sequence length="411" mass="44081">MLAEAGIATPDDLAEALALLAGEDDDDALASADPTAQLIALFQGEVDAEMVEPAILLPADLFLDTAGEEIRRRLYLTSDVDGRELCLRPDFTIPICRHYLEAGELGREAALGYFGPVFRQRGDESGEFLQAGIELFGNTDRAAADADVAALAHRAAGLFGLEEPIVKIGDEGLFLALLDALGLAPPLRRRLRGQFGDPARLARTIRRLAGEDAGDIVRHAGLLGALAGAEPEAARQVVEDLIGLAGIRAVGGRTAHEIAERFLERAALGADKGFTAATATVLERYLAIECSPDRAVDALDAFQRDTGLSFGPALDLFAARNDAFRDCGLDLDRPIFSAHFGRNLDYYTGFVFEMRDPERTDDRPVIGGGRYDGLLERLGASAAVPACGFSMWLDRLGVAGYGLEPQREERA</sequence>
<evidence type="ECO:0000259" key="3">
    <source>
        <dbReference type="Pfam" id="PF13393"/>
    </source>
</evidence>
<protein>
    <submittedName>
        <fullName evidence="4">ATP phosphoribosyltransferase regulatory subunit</fullName>
    </submittedName>
</protein>
<dbReference type="GO" id="GO:0006427">
    <property type="term" value="P:histidyl-tRNA aminoacylation"/>
    <property type="evidence" value="ECO:0007669"/>
    <property type="project" value="TreeGrafter"/>
</dbReference>
<keyword evidence="1" id="KW-0368">Histidine biosynthesis</keyword>
<evidence type="ECO:0000313" key="5">
    <source>
        <dbReference type="Proteomes" id="UP000292781"/>
    </source>
</evidence>
<dbReference type="InterPro" id="IPR041715">
    <property type="entry name" value="HisRS-like_core"/>
</dbReference>
<dbReference type="AlphaFoldDB" id="A0A4Q9VP52"/>
<reference evidence="4 5" key="1">
    <citation type="submission" date="2019-02" db="EMBL/GenBank/DDBJ databases">
        <title>Siculibacillus lacustris gen. nov., sp. nov., a new rosette-forming bacterium isolated from a freshwater crater lake (Lake St. Ana, Romania).</title>
        <authorList>
            <person name="Felfoldi T."/>
            <person name="Marton Z."/>
            <person name="Szabo A."/>
            <person name="Mentes A."/>
            <person name="Boka K."/>
            <person name="Marialigeti K."/>
            <person name="Mathe I."/>
            <person name="Koncz M."/>
            <person name="Schumann P."/>
            <person name="Toth E."/>
        </authorList>
    </citation>
    <scope>NUCLEOTIDE SEQUENCE [LARGE SCALE GENOMIC DNA]</scope>
    <source>
        <strain evidence="4 5">SA-279</strain>
    </source>
</reference>
<keyword evidence="1" id="KW-0028">Amino-acid biosynthesis</keyword>
<keyword evidence="4" id="KW-0808">Transferase</keyword>
<feature type="binding site" evidence="2">
    <location>
        <position position="119"/>
    </location>
    <ligand>
        <name>L-histidine</name>
        <dbReference type="ChEBI" id="CHEBI:57595"/>
    </ligand>
</feature>
<dbReference type="GO" id="GO:0005737">
    <property type="term" value="C:cytoplasm"/>
    <property type="evidence" value="ECO:0007669"/>
    <property type="project" value="InterPro"/>
</dbReference>
<dbReference type="NCBIfam" id="NF008953">
    <property type="entry name" value="PRK12295.1-6"/>
    <property type="match status" value="1"/>
</dbReference>
<evidence type="ECO:0000256" key="1">
    <source>
        <dbReference type="ARBA" id="ARBA00023102"/>
    </source>
</evidence>
<dbReference type="PANTHER" id="PTHR43707">
    <property type="entry name" value="HISTIDYL-TRNA SYNTHETASE"/>
    <property type="match status" value="1"/>
</dbReference>
<feature type="binding site" evidence="2">
    <location>
        <position position="134"/>
    </location>
    <ligand>
        <name>L-histidine</name>
        <dbReference type="ChEBI" id="CHEBI:57595"/>
    </ligand>
</feature>
<dbReference type="GO" id="GO:0000105">
    <property type="term" value="P:L-histidine biosynthetic process"/>
    <property type="evidence" value="ECO:0007669"/>
    <property type="project" value="UniProtKB-KW"/>
</dbReference>
<feature type="domain" description="Class II Histidinyl-tRNA synthetase (HisRS)-like catalytic core" evidence="3">
    <location>
        <begin position="49"/>
        <end position="196"/>
    </location>
</feature>
<keyword evidence="5" id="KW-1185">Reference proteome</keyword>
<feature type="binding site" evidence="2">
    <location>
        <begin position="90"/>
        <end position="92"/>
    </location>
    <ligand>
        <name>L-histidine</name>
        <dbReference type="ChEBI" id="CHEBI:57595"/>
    </ligand>
</feature>
<feature type="domain" description="Class II Histidinyl-tRNA synthetase (HisRS)-like catalytic core" evidence="3">
    <location>
        <begin position="335"/>
        <end position="396"/>
    </location>
</feature>
<feature type="binding site" evidence="2">
    <location>
        <position position="342"/>
    </location>
    <ligand>
        <name>L-histidine</name>
        <dbReference type="ChEBI" id="CHEBI:57595"/>
    </ligand>
</feature>
<dbReference type="PIRSF" id="PIRSF001549">
    <property type="entry name" value="His-tRNA_synth"/>
    <property type="match status" value="1"/>
</dbReference>
<comment type="caution">
    <text evidence="4">The sequence shown here is derived from an EMBL/GenBank/DDBJ whole genome shotgun (WGS) entry which is preliminary data.</text>
</comment>
<dbReference type="InterPro" id="IPR004516">
    <property type="entry name" value="HisRS/HisZ"/>
</dbReference>
<dbReference type="Proteomes" id="UP000292781">
    <property type="component" value="Unassembled WGS sequence"/>
</dbReference>
<dbReference type="Gene3D" id="3.30.930.10">
    <property type="entry name" value="Bira Bifunctional Protein, Domain 2"/>
    <property type="match status" value="1"/>
</dbReference>
<gene>
    <name evidence="4" type="ORF">EYW49_12225</name>
</gene>
<dbReference type="PANTHER" id="PTHR43707:SF1">
    <property type="entry name" value="HISTIDINE--TRNA LIGASE, MITOCHONDRIAL-RELATED"/>
    <property type="match status" value="1"/>
</dbReference>
<dbReference type="GO" id="GO:0016757">
    <property type="term" value="F:glycosyltransferase activity"/>
    <property type="evidence" value="ECO:0007669"/>
    <property type="project" value="UniProtKB-KW"/>
</dbReference>
<dbReference type="Pfam" id="PF13393">
    <property type="entry name" value="tRNA-synt_His"/>
    <property type="match status" value="2"/>
</dbReference>
<keyword evidence="4" id="KW-0328">Glycosyltransferase</keyword>
<dbReference type="OrthoDB" id="9797914at2"/>
<accession>A0A4Q9VP52</accession>
<evidence type="ECO:0000256" key="2">
    <source>
        <dbReference type="PIRSR" id="PIRSR001549-1"/>
    </source>
</evidence>
<feature type="binding site" evidence="2">
    <location>
        <begin position="346"/>
        <end position="347"/>
    </location>
    <ligand>
        <name>L-histidine</name>
        <dbReference type="ChEBI" id="CHEBI:57595"/>
    </ligand>
</feature>
<name>A0A4Q9VP52_9HYPH</name>
<proteinExistence type="predicted"/>
<feature type="binding site" evidence="2">
    <location>
        <position position="130"/>
    </location>
    <ligand>
        <name>L-histidine</name>
        <dbReference type="ChEBI" id="CHEBI:57595"/>
    </ligand>
</feature>
<organism evidence="4 5">
    <name type="scientific">Siculibacillus lacustris</name>
    <dbReference type="NCBI Taxonomy" id="1549641"/>
    <lineage>
        <taxon>Bacteria</taxon>
        <taxon>Pseudomonadati</taxon>
        <taxon>Pseudomonadota</taxon>
        <taxon>Alphaproteobacteria</taxon>
        <taxon>Hyphomicrobiales</taxon>
        <taxon>Ancalomicrobiaceae</taxon>
        <taxon>Siculibacillus</taxon>
    </lineage>
</organism>
<evidence type="ECO:0000313" key="4">
    <source>
        <dbReference type="EMBL" id="TBW37240.1"/>
    </source>
</evidence>
<dbReference type="InterPro" id="IPR045864">
    <property type="entry name" value="aa-tRNA-synth_II/BPL/LPL"/>
</dbReference>
<dbReference type="SUPFAM" id="SSF55681">
    <property type="entry name" value="Class II aaRS and biotin synthetases"/>
    <property type="match status" value="1"/>
</dbReference>